<feature type="domain" description="Serine aminopeptidase S33" evidence="2">
    <location>
        <begin position="66"/>
        <end position="180"/>
    </location>
</feature>
<evidence type="ECO:0000313" key="4">
    <source>
        <dbReference type="Proteomes" id="UP001168528"/>
    </source>
</evidence>
<keyword evidence="1 3" id="KW-0378">Hydrolase</keyword>
<dbReference type="Pfam" id="PF12146">
    <property type="entry name" value="Hydrolase_4"/>
    <property type="match status" value="1"/>
</dbReference>
<accession>A0ABT8RFG9</accession>
<gene>
    <name evidence="3" type="ORF">Q0590_26750</name>
</gene>
<reference evidence="3" key="1">
    <citation type="submission" date="2023-07" db="EMBL/GenBank/DDBJ databases">
        <title>The genome sequence of Rhodocytophaga aerolata KACC 12507.</title>
        <authorList>
            <person name="Zhang X."/>
        </authorList>
    </citation>
    <scope>NUCLEOTIDE SEQUENCE</scope>
    <source>
        <strain evidence="3">KACC 12507</strain>
    </source>
</reference>
<proteinExistence type="predicted"/>
<dbReference type="Proteomes" id="UP001168528">
    <property type="component" value="Unassembled WGS sequence"/>
</dbReference>
<dbReference type="InterPro" id="IPR029058">
    <property type="entry name" value="AB_hydrolase_fold"/>
</dbReference>
<dbReference type="EMBL" id="JAUKPO010000023">
    <property type="protein sequence ID" value="MDO1449908.1"/>
    <property type="molecule type" value="Genomic_DNA"/>
</dbReference>
<name>A0ABT8RFG9_9BACT</name>
<dbReference type="GO" id="GO:0016787">
    <property type="term" value="F:hydrolase activity"/>
    <property type="evidence" value="ECO:0007669"/>
    <property type="project" value="UniProtKB-KW"/>
</dbReference>
<dbReference type="RefSeq" id="WP_302040711.1">
    <property type="nucleotide sequence ID" value="NZ_JAUKPO010000023.1"/>
</dbReference>
<dbReference type="PRINTS" id="PR00793">
    <property type="entry name" value="PROAMNOPTASE"/>
</dbReference>
<dbReference type="InterPro" id="IPR002410">
    <property type="entry name" value="Peptidase_S33"/>
</dbReference>
<sequence>MKLLHKSIAILCVSFCLFSCDKEKLITQPGILVPKTVIEYPMLLSITINGTFHAQAFGPADGTLIVCIDGGPGANFRYMLNCKSLADKGYRVVFYGQRGSGLSERFPKQWYLNHGVNAVEKAFYNELKGFINRYRTHPTQKVGLLTQLWGSMLGTRYAGKYPDDFDGLILAEPVGLQWKEVLKYVGKSQAFGLFSEAHDKCLFRFRLFGVIMG</sequence>
<comment type="caution">
    <text evidence="3">The sequence shown here is derived from an EMBL/GenBank/DDBJ whole genome shotgun (WGS) entry which is preliminary data.</text>
</comment>
<protein>
    <submittedName>
        <fullName evidence="3">Alpha/beta fold hydrolase</fullName>
    </submittedName>
</protein>
<dbReference type="SUPFAM" id="SSF53474">
    <property type="entry name" value="alpha/beta-Hydrolases"/>
    <property type="match status" value="1"/>
</dbReference>
<dbReference type="Gene3D" id="3.40.50.1820">
    <property type="entry name" value="alpha/beta hydrolase"/>
    <property type="match status" value="1"/>
</dbReference>
<evidence type="ECO:0000259" key="2">
    <source>
        <dbReference type="Pfam" id="PF12146"/>
    </source>
</evidence>
<organism evidence="3 4">
    <name type="scientific">Rhodocytophaga aerolata</name>
    <dbReference type="NCBI Taxonomy" id="455078"/>
    <lineage>
        <taxon>Bacteria</taxon>
        <taxon>Pseudomonadati</taxon>
        <taxon>Bacteroidota</taxon>
        <taxon>Cytophagia</taxon>
        <taxon>Cytophagales</taxon>
        <taxon>Rhodocytophagaceae</taxon>
        <taxon>Rhodocytophaga</taxon>
    </lineage>
</organism>
<keyword evidence="4" id="KW-1185">Reference proteome</keyword>
<dbReference type="InterPro" id="IPR022742">
    <property type="entry name" value="Hydrolase_4"/>
</dbReference>
<evidence type="ECO:0000256" key="1">
    <source>
        <dbReference type="ARBA" id="ARBA00022801"/>
    </source>
</evidence>
<evidence type="ECO:0000313" key="3">
    <source>
        <dbReference type="EMBL" id="MDO1449908.1"/>
    </source>
</evidence>